<organism evidence="1">
    <name type="scientific">viral metagenome</name>
    <dbReference type="NCBI Taxonomy" id="1070528"/>
    <lineage>
        <taxon>unclassified sequences</taxon>
        <taxon>metagenomes</taxon>
        <taxon>organismal metagenomes</taxon>
    </lineage>
</organism>
<evidence type="ECO:0000313" key="1">
    <source>
        <dbReference type="EMBL" id="QHU20528.1"/>
    </source>
</evidence>
<dbReference type="InterPro" id="IPR029044">
    <property type="entry name" value="Nucleotide-diphossugar_trans"/>
</dbReference>
<sequence>MDNEPFFNILKTKFSLYANSLESKNQTHVAKLSSIPSPNSVSITQNIETEPITLIHPTNEEPLAAIEQNVEPEVESYLEPNVIPKVDSKLEQIEPPKVDFKIEQIGVVVTTYGRNNIFAIQNIRCLRRYLPQAKIFLYLNEVIDKTDILEACHQLCVEAIIIDDQIEHGGLTGTWNKGIEKCISNQCDIIILSNDDVFINETISHIIYETRSSMKNNRMDYFGPVTNNPGPKNEQQQYYVKNVKRMISGRGLNGFFMVFPVYVLNEVKFNETHYFDPKYPFGGNEDEWYERFVKKDGNAIIVPSTFVYHYKLQLWRKSEPSKTNVCLYTINTGNYDAVISHPTEHDFLYFTDNLENVYRCIELNMIPFFIEKSDNPHLQQRIIKTSPHLFLPPHYDISVYIDANVIPNMVALETMINMVRNNPIDVIHVMHPDRIMIKDEANVVIQQQLEYRHNVQKIIDMHQRDKFKDDVGLSETALLVRKYKNIIAFNEEWTKCINICIRDQISFNYLLWKYNISAVAVDNINKKIYTKNKHPKRKIYN</sequence>
<dbReference type="AlphaFoldDB" id="A0A6C0KW25"/>
<reference evidence="1" key="1">
    <citation type="journal article" date="2020" name="Nature">
        <title>Giant virus diversity and host interactions through global metagenomics.</title>
        <authorList>
            <person name="Schulz F."/>
            <person name="Roux S."/>
            <person name="Paez-Espino D."/>
            <person name="Jungbluth S."/>
            <person name="Walsh D.A."/>
            <person name="Denef V.J."/>
            <person name="McMahon K.D."/>
            <person name="Konstantinidis K.T."/>
            <person name="Eloe-Fadrosh E.A."/>
            <person name="Kyrpides N.C."/>
            <person name="Woyke T."/>
        </authorList>
    </citation>
    <scope>NUCLEOTIDE SEQUENCE</scope>
    <source>
        <strain evidence="1">GVMAG-S-3300013093-109</strain>
    </source>
</reference>
<dbReference type="Gene3D" id="3.90.550.10">
    <property type="entry name" value="Spore Coat Polysaccharide Biosynthesis Protein SpsA, Chain A"/>
    <property type="match status" value="1"/>
</dbReference>
<dbReference type="SUPFAM" id="SSF53448">
    <property type="entry name" value="Nucleotide-diphospho-sugar transferases"/>
    <property type="match status" value="1"/>
</dbReference>
<name>A0A6C0KW25_9ZZZZ</name>
<accession>A0A6C0KW25</accession>
<proteinExistence type="predicted"/>
<protein>
    <submittedName>
        <fullName evidence="1">Uncharacterized protein</fullName>
    </submittedName>
</protein>
<dbReference type="EMBL" id="MN740969">
    <property type="protein sequence ID" value="QHU20528.1"/>
    <property type="molecule type" value="Genomic_DNA"/>
</dbReference>